<feature type="domain" description="HTH tetR-type" evidence="4">
    <location>
        <begin position="21"/>
        <end position="83"/>
    </location>
</feature>
<evidence type="ECO:0000313" key="12">
    <source>
        <dbReference type="Proteomes" id="UP000049023"/>
    </source>
</evidence>
<dbReference type="EMBL" id="COPH01000002">
    <property type="protein sequence ID" value="CLV48429.1"/>
    <property type="molecule type" value="Genomic_DNA"/>
</dbReference>
<reference evidence="8 13" key="1">
    <citation type="submission" date="2015-03" db="EMBL/GenBank/DDBJ databases">
        <authorList>
            <consortium name="Pathogen Informatics"/>
            <person name="Murphy D."/>
        </authorList>
    </citation>
    <scope>NUCLEOTIDE SEQUENCE [LARGE SCALE GENOMIC DNA]</scope>
    <source>
        <strain evidence="8 13">0268S</strain>
    </source>
</reference>
<dbReference type="Proteomes" id="UP000300237">
    <property type="component" value="Chromosome"/>
</dbReference>
<dbReference type="Proteomes" id="UP000048948">
    <property type="component" value="Unassembled WGS sequence"/>
</dbReference>
<evidence type="ECO:0000313" key="14">
    <source>
        <dbReference type="Proteomes" id="UP000050164"/>
    </source>
</evidence>
<evidence type="ECO:0000313" key="10">
    <source>
        <dbReference type="EMBL" id="VCU48501.1"/>
    </source>
</evidence>
<dbReference type="PROSITE" id="PS50977">
    <property type="entry name" value="HTH_TETR_2"/>
    <property type="match status" value="1"/>
</dbReference>
<dbReference type="Proteomes" id="UP000050164">
    <property type="component" value="Unassembled WGS sequence"/>
</dbReference>
<feature type="region of interest" description="Disordered" evidence="3">
    <location>
        <begin position="209"/>
        <end position="244"/>
    </location>
</feature>
<organism evidence="9 15">
    <name type="scientific">Mycobacterium tuberculosis</name>
    <dbReference type="NCBI Taxonomy" id="1773"/>
    <lineage>
        <taxon>Bacteria</taxon>
        <taxon>Bacillati</taxon>
        <taxon>Actinomycetota</taxon>
        <taxon>Actinomycetes</taxon>
        <taxon>Mycobacteriales</taxon>
        <taxon>Mycobacteriaceae</taxon>
        <taxon>Mycobacterium</taxon>
        <taxon>Mycobacterium tuberculosis complex</taxon>
    </lineage>
</organism>
<dbReference type="EMBL" id="CNFU01000872">
    <property type="protein sequence ID" value="CKS66480.1"/>
    <property type="molecule type" value="Genomic_DNA"/>
</dbReference>
<reference evidence="11 12" key="2">
    <citation type="submission" date="2015-03" db="EMBL/GenBank/DDBJ databases">
        <authorList>
            <consortium name="Pathogen Informatics"/>
        </authorList>
    </citation>
    <scope>NUCLEOTIDE SEQUENCE [LARGE SCALE GENOMIC DNA]</scope>
    <source>
        <strain evidence="6 11">Bir 172</strain>
        <strain evidence="5 14">Bir 185</strain>
        <strain evidence="7 12">Bir 187</strain>
    </source>
</reference>
<dbReference type="InterPro" id="IPR009057">
    <property type="entry name" value="Homeodomain-like_sf"/>
</dbReference>
<reference evidence="9 15" key="3">
    <citation type="submission" date="2016-04" db="EMBL/GenBank/DDBJ databases">
        <authorList>
            <person name="Bigi M."/>
            <person name="Bigi F."/>
            <person name="Soria M.A."/>
        </authorList>
    </citation>
    <scope>NUCLEOTIDE SEQUENCE [LARGE SCALE GENOMIC DNA]</scope>
    <source>
        <strain evidence="9 15">6548</strain>
    </source>
</reference>
<evidence type="ECO:0000313" key="7">
    <source>
        <dbReference type="EMBL" id="CKS66480.1"/>
    </source>
</evidence>
<dbReference type="PANTHER" id="PTHR43479">
    <property type="entry name" value="ACREF/ENVCD OPERON REPRESSOR-RELATED"/>
    <property type="match status" value="1"/>
</dbReference>
<sequence length="244" mass="26350">MIRMTRSDRPYRGVEAAERLATRRRQSLSAGLDLLGSDQHDIAELTIRTICRRAGLSVRYFYESFTDKDEFVGRVFDWVVAELVATTQAAVTAVPAREQTRAGMANIVRTITADARVGRLLFSTQLANAVITRKRAESSALFAMLSGQHAVDTLHAPANDHVKAVAHFAVGGVGQTISAWLAGDVRLDPDQLVDQLAALLDELTDPNLSRPRVAATAAKSGANDPQPPEVAGQPPSSARPARRS</sequence>
<dbReference type="GO" id="GO:0003677">
    <property type="term" value="F:DNA binding"/>
    <property type="evidence" value="ECO:0007669"/>
    <property type="project" value="UniProtKB-UniRule"/>
</dbReference>
<dbReference type="EMBL" id="LWDQ01000001">
    <property type="protein sequence ID" value="OMH58147.1"/>
    <property type="molecule type" value="Genomic_DNA"/>
</dbReference>
<dbReference type="InterPro" id="IPR001647">
    <property type="entry name" value="HTH_TetR"/>
</dbReference>
<evidence type="ECO:0000256" key="3">
    <source>
        <dbReference type="SAM" id="MobiDB-lite"/>
    </source>
</evidence>
<protein>
    <submittedName>
        <fullName evidence="5 10">Transcriptional regulator</fullName>
    </submittedName>
    <submittedName>
        <fullName evidence="9">Transcriptional regulator BetI</fullName>
    </submittedName>
</protein>
<feature type="DNA-binding region" description="H-T-H motif" evidence="2">
    <location>
        <begin position="46"/>
        <end position="65"/>
    </location>
</feature>
<evidence type="ECO:0000313" key="15">
    <source>
        <dbReference type="Proteomes" id="UP000189452"/>
    </source>
</evidence>
<name>A0A0E8KJG5_MYCTX</name>
<dbReference type="SUPFAM" id="SSF46689">
    <property type="entry name" value="Homeodomain-like"/>
    <property type="match status" value="1"/>
</dbReference>
<evidence type="ECO:0000313" key="5">
    <source>
        <dbReference type="EMBL" id="CKR33034.1"/>
    </source>
</evidence>
<evidence type="ECO:0000256" key="1">
    <source>
        <dbReference type="ARBA" id="ARBA00023125"/>
    </source>
</evidence>
<gene>
    <name evidence="9" type="ORF">A4S10_00295</name>
    <name evidence="10" type="ORF">DKC2_0303</name>
    <name evidence="6" type="ORF">ERS027646_00132</name>
    <name evidence="5" type="ORF">ERS027659_01163</name>
    <name evidence="7" type="ORF">ERS027661_03385</name>
    <name evidence="8" type="ORF">ERS094118_00237</name>
</gene>
<dbReference type="Proteomes" id="UP000049023">
    <property type="component" value="Unassembled WGS sequence"/>
</dbReference>
<dbReference type="EMBL" id="CNGE01000010">
    <property type="protein sequence ID" value="CKR59072.1"/>
    <property type="molecule type" value="Genomic_DNA"/>
</dbReference>
<dbReference type="Proteomes" id="UP000189452">
    <property type="component" value="Chromosome"/>
</dbReference>
<evidence type="ECO:0000256" key="2">
    <source>
        <dbReference type="PROSITE-ProRule" id="PRU00335"/>
    </source>
</evidence>
<evidence type="ECO:0000313" key="6">
    <source>
        <dbReference type="EMBL" id="CKR59072.1"/>
    </source>
</evidence>
<reference evidence="10 16" key="5">
    <citation type="submission" date="2018-08" db="EMBL/GenBank/DDBJ databases">
        <authorList>
            <person name="Fokvardsen B D."/>
            <person name="Norman A."/>
        </authorList>
    </citation>
    <scope>NUCLEOTIDE SEQUENCE [LARGE SCALE GENOMIC DNA]</scope>
    <source>
        <strain evidence="10 16">DKC2</strain>
    </source>
</reference>
<evidence type="ECO:0000313" key="8">
    <source>
        <dbReference type="EMBL" id="CLV48429.1"/>
    </source>
</evidence>
<accession>A0A0E8KJG5</accession>
<dbReference type="AlphaFoldDB" id="A0A0E8KJG5"/>
<dbReference type="Proteomes" id="UP000050139">
    <property type="component" value="Unassembled WGS sequence"/>
</dbReference>
<keyword evidence="1 2" id="KW-0238">DNA-binding</keyword>
<dbReference type="PANTHER" id="PTHR43479:SF11">
    <property type="entry name" value="ACREF_ENVCD OPERON REPRESSOR-RELATED"/>
    <property type="match status" value="1"/>
</dbReference>
<dbReference type="InterPro" id="IPR050624">
    <property type="entry name" value="HTH-type_Tx_Regulator"/>
</dbReference>
<evidence type="ECO:0000259" key="4">
    <source>
        <dbReference type="PROSITE" id="PS50977"/>
    </source>
</evidence>
<evidence type="ECO:0000313" key="11">
    <source>
        <dbReference type="Proteomes" id="UP000048948"/>
    </source>
</evidence>
<dbReference type="EMBL" id="LR027516">
    <property type="protein sequence ID" value="VCU48501.1"/>
    <property type="molecule type" value="Genomic_DNA"/>
</dbReference>
<evidence type="ECO:0000313" key="13">
    <source>
        <dbReference type="Proteomes" id="UP000050139"/>
    </source>
</evidence>
<evidence type="ECO:0000313" key="16">
    <source>
        <dbReference type="Proteomes" id="UP000300237"/>
    </source>
</evidence>
<reference evidence="9 15" key="4">
    <citation type="submission" date="2017-02" db="EMBL/GenBank/DDBJ databases">
        <title>Protein polymorphisms may explain contrasting epidemiological fitness of two variants of a multidrug-resistant Mycobacterium tuberculosis strain.</title>
        <authorList>
            <person name="Bigi M.M."/>
            <person name="Lopez B."/>
            <person name="Blanco F.C."/>
            <person name="Sasiain M.C."/>
            <person name="De La Barrera S."/>
            <person name="Ritacco V."/>
            <person name="Bigi F."/>
            <person name="Soria M.A."/>
        </authorList>
    </citation>
    <scope>NUCLEOTIDE SEQUENCE [LARGE SCALE GENOMIC DNA]</scope>
    <source>
        <strain evidence="9 15">6548</strain>
    </source>
</reference>
<dbReference type="EMBL" id="CNFT01000197">
    <property type="protein sequence ID" value="CKR33034.1"/>
    <property type="molecule type" value="Genomic_DNA"/>
</dbReference>
<evidence type="ECO:0000313" key="9">
    <source>
        <dbReference type="EMBL" id="OMH58147.1"/>
    </source>
</evidence>
<dbReference type="Gene3D" id="1.10.357.10">
    <property type="entry name" value="Tetracycline Repressor, domain 2"/>
    <property type="match status" value="1"/>
</dbReference>
<proteinExistence type="predicted"/>